<dbReference type="AlphaFoldDB" id="E9G8X7"/>
<keyword evidence="4" id="KW-1185">Reference proteome</keyword>
<sequence>MEVDVIGWNNLRQSSTWLTMAVGSMDYSGDPSNLNNQTLTGGPADPPEDDGSTNTIAIGGSGGGGMIENYSLTETILISAALLFIIVGTVVGNILVCVAVCLVRRL</sequence>
<organism evidence="3 4">
    <name type="scientific">Daphnia pulex</name>
    <name type="common">Water flea</name>
    <dbReference type="NCBI Taxonomy" id="6669"/>
    <lineage>
        <taxon>Eukaryota</taxon>
        <taxon>Metazoa</taxon>
        <taxon>Ecdysozoa</taxon>
        <taxon>Arthropoda</taxon>
        <taxon>Crustacea</taxon>
        <taxon>Branchiopoda</taxon>
        <taxon>Diplostraca</taxon>
        <taxon>Cladocera</taxon>
        <taxon>Anomopoda</taxon>
        <taxon>Daphniidae</taxon>
        <taxon>Daphnia</taxon>
    </lineage>
</organism>
<evidence type="ECO:0008006" key="5">
    <source>
        <dbReference type="Google" id="ProtNLM"/>
    </source>
</evidence>
<reference evidence="3 4" key="1">
    <citation type="journal article" date="2011" name="Science">
        <title>The ecoresponsive genome of Daphnia pulex.</title>
        <authorList>
            <person name="Colbourne J.K."/>
            <person name="Pfrender M.E."/>
            <person name="Gilbert D."/>
            <person name="Thomas W.K."/>
            <person name="Tucker A."/>
            <person name="Oakley T.H."/>
            <person name="Tokishita S."/>
            <person name="Aerts A."/>
            <person name="Arnold G.J."/>
            <person name="Basu M.K."/>
            <person name="Bauer D.J."/>
            <person name="Caceres C.E."/>
            <person name="Carmel L."/>
            <person name="Casola C."/>
            <person name="Choi J.H."/>
            <person name="Detter J.C."/>
            <person name="Dong Q."/>
            <person name="Dusheyko S."/>
            <person name="Eads B.D."/>
            <person name="Frohlich T."/>
            <person name="Geiler-Samerotte K.A."/>
            <person name="Gerlach D."/>
            <person name="Hatcher P."/>
            <person name="Jogdeo S."/>
            <person name="Krijgsveld J."/>
            <person name="Kriventseva E.V."/>
            <person name="Kultz D."/>
            <person name="Laforsch C."/>
            <person name="Lindquist E."/>
            <person name="Lopez J."/>
            <person name="Manak J.R."/>
            <person name="Muller J."/>
            <person name="Pangilinan J."/>
            <person name="Patwardhan R.P."/>
            <person name="Pitluck S."/>
            <person name="Pritham E.J."/>
            <person name="Rechtsteiner A."/>
            <person name="Rho M."/>
            <person name="Rogozin I.B."/>
            <person name="Sakarya O."/>
            <person name="Salamov A."/>
            <person name="Schaack S."/>
            <person name="Shapiro H."/>
            <person name="Shiga Y."/>
            <person name="Skalitzky C."/>
            <person name="Smith Z."/>
            <person name="Souvorov A."/>
            <person name="Sung W."/>
            <person name="Tang Z."/>
            <person name="Tsuchiya D."/>
            <person name="Tu H."/>
            <person name="Vos H."/>
            <person name="Wang M."/>
            <person name="Wolf Y.I."/>
            <person name="Yamagata H."/>
            <person name="Yamada T."/>
            <person name="Ye Y."/>
            <person name="Shaw J.R."/>
            <person name="Andrews J."/>
            <person name="Crease T.J."/>
            <person name="Tang H."/>
            <person name="Lucas S.M."/>
            <person name="Robertson H.M."/>
            <person name="Bork P."/>
            <person name="Koonin E.V."/>
            <person name="Zdobnov E.M."/>
            <person name="Grigoriev I.V."/>
            <person name="Lynch M."/>
            <person name="Boore J.L."/>
        </authorList>
    </citation>
    <scope>NUCLEOTIDE SEQUENCE [LARGE SCALE GENOMIC DNA]</scope>
</reference>
<dbReference type="InParanoid" id="E9G8X7"/>
<evidence type="ECO:0000313" key="4">
    <source>
        <dbReference type="Proteomes" id="UP000000305"/>
    </source>
</evidence>
<accession>E9G8X7</accession>
<gene>
    <name evidence="3" type="ORF">DAPPUDRAFT_315159</name>
</gene>
<keyword evidence="2" id="KW-0472">Membrane</keyword>
<dbReference type="KEGG" id="dpx:DAPPUDRAFT_315159"/>
<feature type="compositionally biased region" description="Polar residues" evidence="1">
    <location>
        <begin position="30"/>
        <end position="40"/>
    </location>
</feature>
<keyword evidence="2" id="KW-1133">Transmembrane helix</keyword>
<proteinExistence type="predicted"/>
<evidence type="ECO:0000313" key="3">
    <source>
        <dbReference type="EMBL" id="EFX84053.1"/>
    </source>
</evidence>
<evidence type="ECO:0000256" key="1">
    <source>
        <dbReference type="SAM" id="MobiDB-lite"/>
    </source>
</evidence>
<dbReference type="Proteomes" id="UP000000305">
    <property type="component" value="Unassembled WGS sequence"/>
</dbReference>
<evidence type="ECO:0000256" key="2">
    <source>
        <dbReference type="SAM" id="Phobius"/>
    </source>
</evidence>
<dbReference type="OrthoDB" id="10579957at2759"/>
<protein>
    <recommendedName>
        <fullName evidence="5">G-protein coupled receptors family 1 profile domain-containing protein</fullName>
    </recommendedName>
</protein>
<dbReference type="HOGENOM" id="CLU_2225818_0_0_1"/>
<name>E9G8X7_DAPPU</name>
<feature type="region of interest" description="Disordered" evidence="1">
    <location>
        <begin position="29"/>
        <end position="52"/>
    </location>
</feature>
<keyword evidence="2" id="KW-0812">Transmembrane</keyword>
<dbReference type="EMBL" id="GL732535">
    <property type="protein sequence ID" value="EFX84053.1"/>
    <property type="molecule type" value="Genomic_DNA"/>
</dbReference>
<feature type="transmembrane region" description="Helical" evidence="2">
    <location>
        <begin position="76"/>
        <end position="103"/>
    </location>
</feature>